<reference evidence="1" key="1">
    <citation type="submission" date="2020-01" db="EMBL/GenBank/DDBJ databases">
        <title>First Reported Case and Whole Genome of Weissella confusa in an Equid.</title>
        <authorList>
            <person name="Little S.V."/>
            <person name="Lawhon S.D."/>
        </authorList>
    </citation>
    <scope>NUCLEOTIDE SEQUENCE</scope>
    <source>
        <strain evidence="1">718955</strain>
    </source>
</reference>
<sequence>MAGIDTPILNAVRKVIELKHISVRDILQHTAISSGRYYTFINGQGDITVHKLHAILKTLNVGLAEIGMYMPHEEIEQDLTLDQMMAAIESYRQTRSVTEIIALAKDSDEWGVATLPEEMIIRLKPVLMDLLRRTENYTLAEIKVVLLYLNYFTYDDLREQYKKLLRGLRLQIQLSEEHGGAIRHEAVQVIGMLLFELIVMHAEHGQRARMDELVAIFYSMQVKSDDWTTAVLREVINVIRLVIAGKQSLAKQKYDTVREMIQIFQPKENWPYFERVMGESFESFTLQFLWVELEDNHGMAIG</sequence>
<evidence type="ECO:0000313" key="1">
    <source>
        <dbReference type="EMBL" id="NBA11076.1"/>
    </source>
</evidence>
<dbReference type="EMBL" id="JAAAMQ010000003">
    <property type="protein sequence ID" value="NBA11076.1"/>
    <property type="molecule type" value="Genomic_DNA"/>
</dbReference>
<accession>A0AAJ2YY73</accession>
<comment type="caution">
    <text evidence="1">The sequence shown here is derived from an EMBL/GenBank/DDBJ whole genome shotgun (WGS) entry which is preliminary data.</text>
</comment>
<organism evidence="1 2">
    <name type="scientific">Weissella confusa</name>
    <name type="common">Lactobacillus confusus</name>
    <dbReference type="NCBI Taxonomy" id="1583"/>
    <lineage>
        <taxon>Bacteria</taxon>
        <taxon>Bacillati</taxon>
        <taxon>Bacillota</taxon>
        <taxon>Bacilli</taxon>
        <taxon>Lactobacillales</taxon>
        <taxon>Lactobacillaceae</taxon>
        <taxon>Weissella</taxon>
    </lineage>
</organism>
<name>A0AAJ2YY73_WEICO</name>
<dbReference type="Proteomes" id="UP000719917">
    <property type="component" value="Unassembled WGS sequence"/>
</dbReference>
<evidence type="ECO:0000313" key="2">
    <source>
        <dbReference type="Proteomes" id="UP000719917"/>
    </source>
</evidence>
<dbReference type="RefSeq" id="WP_135798471.1">
    <property type="nucleotide sequence ID" value="NZ_CP027565.1"/>
</dbReference>
<gene>
    <name evidence="1" type="ORF">GTU77_02415</name>
</gene>
<protein>
    <submittedName>
        <fullName evidence="1">Uncharacterized protein</fullName>
    </submittedName>
</protein>
<dbReference type="AlphaFoldDB" id="A0AAJ2YY73"/>
<proteinExistence type="predicted"/>